<evidence type="ECO:0000256" key="3">
    <source>
        <dbReference type="ARBA" id="ARBA00022801"/>
    </source>
</evidence>
<gene>
    <name evidence="6" type="ORF">SAMN05444394_0243</name>
</gene>
<dbReference type="InterPro" id="IPR054579">
    <property type="entry name" value="GCE-like_dom"/>
</dbReference>
<proteinExistence type="predicted"/>
<sequence>MLKPILVVSLLFLVQNPILMAQQKVNEDESKVPSLSLPDPFVSEHGKIINNVSDWEGIRRPEILKAFTHEVYGGIPTDFDSFSYEEVSENPNPFPETTLFKELDISVSRNGKSHTMRLNVFFPKSSNTPAPIILLINHRATYEDGRIAEDGYWPVEELVSRGFATASFHGETVAPDDAERFTQGILSTLYPEELENPAGMRTFGAWGWAAMRAMDYFMQEPLIDAKKATIVGHSRSGKTALWTGANDPRWAVVISNESGCGGAALSRRKFGETVTIINHSFPHWFNDNFKNYNNHEELLPIDQHMLAMLIAPRAIYISSAKGDLWADPKGEYLSMQIGSRIYSDIYKQSVSFPEDFENVQAPIHQEHAGYHIREGEHGLTLEDWQHFMDFIDLNSK</sequence>
<accession>A0A1N6D590</accession>
<dbReference type="GO" id="GO:0052689">
    <property type="term" value="F:carboxylic ester hydrolase activity"/>
    <property type="evidence" value="ECO:0007669"/>
    <property type="project" value="UniProtKB-KW"/>
</dbReference>
<dbReference type="Pfam" id="PF22244">
    <property type="entry name" value="GCE_fung"/>
    <property type="match status" value="1"/>
</dbReference>
<dbReference type="SUPFAM" id="SSF53474">
    <property type="entry name" value="alpha/beta-Hydrolases"/>
    <property type="match status" value="1"/>
</dbReference>
<keyword evidence="3" id="KW-0378">Hydrolase</keyword>
<keyword evidence="7" id="KW-1185">Reference proteome</keyword>
<dbReference type="STRING" id="226505.SAMN05444394_0243"/>
<reference evidence="7" key="1">
    <citation type="submission" date="2016-11" db="EMBL/GenBank/DDBJ databases">
        <authorList>
            <person name="Varghese N."/>
            <person name="Submissions S."/>
        </authorList>
    </citation>
    <scope>NUCLEOTIDE SEQUENCE [LARGE SCALE GENOMIC DNA]</scope>
    <source>
        <strain evidence="7">DSM 15292</strain>
    </source>
</reference>
<feature type="chain" id="PRO_5013223967" description="4-O-methyl-glucuronoyl methylesterase-like domain-containing protein" evidence="4">
    <location>
        <begin position="22"/>
        <end position="396"/>
    </location>
</feature>
<organism evidence="6 7">
    <name type="scientific">Algoriphagus halophilus</name>
    <dbReference type="NCBI Taxonomy" id="226505"/>
    <lineage>
        <taxon>Bacteria</taxon>
        <taxon>Pseudomonadati</taxon>
        <taxon>Bacteroidota</taxon>
        <taxon>Cytophagia</taxon>
        <taxon>Cytophagales</taxon>
        <taxon>Cyclobacteriaceae</taxon>
        <taxon>Algoriphagus</taxon>
    </lineage>
</organism>
<evidence type="ECO:0000256" key="1">
    <source>
        <dbReference type="ARBA" id="ARBA00022487"/>
    </source>
</evidence>
<dbReference type="Gene3D" id="3.40.50.1820">
    <property type="entry name" value="alpha/beta hydrolase"/>
    <property type="match status" value="1"/>
</dbReference>
<evidence type="ECO:0000259" key="5">
    <source>
        <dbReference type="Pfam" id="PF22244"/>
    </source>
</evidence>
<evidence type="ECO:0000313" key="6">
    <source>
        <dbReference type="EMBL" id="SIN65945.1"/>
    </source>
</evidence>
<keyword evidence="2 4" id="KW-0732">Signal</keyword>
<dbReference type="OrthoDB" id="9809261at2"/>
<evidence type="ECO:0000256" key="2">
    <source>
        <dbReference type="ARBA" id="ARBA00022729"/>
    </source>
</evidence>
<keyword evidence="1" id="KW-0719">Serine esterase</keyword>
<dbReference type="AlphaFoldDB" id="A0A1N6D590"/>
<name>A0A1N6D590_9BACT</name>
<dbReference type="EMBL" id="FSRC01000001">
    <property type="protein sequence ID" value="SIN65945.1"/>
    <property type="molecule type" value="Genomic_DNA"/>
</dbReference>
<dbReference type="InterPro" id="IPR029058">
    <property type="entry name" value="AB_hydrolase_fold"/>
</dbReference>
<evidence type="ECO:0000313" key="7">
    <source>
        <dbReference type="Proteomes" id="UP000185221"/>
    </source>
</evidence>
<protein>
    <recommendedName>
        <fullName evidence="5">4-O-methyl-glucuronoyl methylesterase-like domain-containing protein</fullName>
    </recommendedName>
</protein>
<evidence type="ECO:0000256" key="4">
    <source>
        <dbReference type="SAM" id="SignalP"/>
    </source>
</evidence>
<dbReference type="Proteomes" id="UP000185221">
    <property type="component" value="Unassembled WGS sequence"/>
</dbReference>
<feature type="signal peptide" evidence="4">
    <location>
        <begin position="1"/>
        <end position="21"/>
    </location>
</feature>
<feature type="domain" description="4-O-methyl-glucuronoyl methylesterase-like" evidence="5">
    <location>
        <begin position="105"/>
        <end position="343"/>
    </location>
</feature>